<dbReference type="AlphaFoldDB" id="A0A378YYY4"/>
<evidence type="ECO:0000313" key="1">
    <source>
        <dbReference type="EMBL" id="SUA81998.1"/>
    </source>
</evidence>
<evidence type="ECO:0000313" key="2">
    <source>
        <dbReference type="EMBL" id="SUD65810.1"/>
    </source>
</evidence>
<proteinExistence type="predicted"/>
<dbReference type="EMBL" id="UGSG01000002">
    <property type="protein sequence ID" value="SUD65810.1"/>
    <property type="molecule type" value="Genomic_DNA"/>
</dbReference>
<sequence length="430" mass="44827">MMRFLSTLRRTALVTIAIAVVVYPMATMAKVASMAMSWFHGLAVHPAKGGMVLGANTLTSLVPDLYEALDVVSRELTGFIPSVTLDASAERAALNQAIRIPITPAAAAEDVTPGQLPPDDGDQNVGNTPFSITKSRTVPFRWTGEEQKGVNSGPGYKTIRRDQIAQAMRTLVNEVETDLGTLFVGASRATGTPGTTPFASNLGDTAQLLKILADNGAPKSDLQCVIDTTAGANIRTLAQLTKANEAGTKELREQGTLLELHGFQMRESAGVATRAAAGTGASYVLNGAHAKGATTINVQTGTGTILAGDVITIGGDARKYVVAAALSGGALTINAPGLMQAASANATVTVAAAATCNMGFSRSAIVLATRAPALPEEGDMATDRMLVTDPRTGLTFEVAMYPQYRRVRYEVSLAWGKANIKPAHTAMLLG</sequence>
<protein>
    <submittedName>
        <fullName evidence="1">P22 coat protein - gene protein 5</fullName>
    </submittedName>
</protein>
<organism evidence="1 3">
    <name type="scientific">Pandoraea pnomenusa</name>
    <dbReference type="NCBI Taxonomy" id="93220"/>
    <lineage>
        <taxon>Bacteria</taxon>
        <taxon>Pseudomonadati</taxon>
        <taxon>Pseudomonadota</taxon>
        <taxon>Betaproteobacteria</taxon>
        <taxon>Burkholderiales</taxon>
        <taxon>Burkholderiaceae</taxon>
        <taxon>Pandoraea</taxon>
    </lineage>
</organism>
<name>A0A378YYY4_9BURK</name>
<keyword evidence="1" id="KW-0946">Virion</keyword>
<evidence type="ECO:0000313" key="3">
    <source>
        <dbReference type="Proteomes" id="UP000254573"/>
    </source>
</evidence>
<dbReference type="KEGG" id="ppnm:LV28_24730"/>
<dbReference type="RefSeq" id="WP_038620848.1">
    <property type="nucleotide sequence ID" value="NZ_CP009553.3"/>
</dbReference>
<accession>A0A378YYY4</accession>
<dbReference type="EMBL" id="UGSG01000001">
    <property type="protein sequence ID" value="SUA81998.1"/>
    <property type="molecule type" value="Genomic_DNA"/>
</dbReference>
<gene>
    <name evidence="1" type="ORF">NCTC13160_04872</name>
    <name evidence="2" type="ORF">NCTC13160_04908</name>
</gene>
<dbReference type="Proteomes" id="UP000254573">
    <property type="component" value="Unassembled WGS sequence"/>
</dbReference>
<keyword evidence="1" id="KW-0167">Capsid protein</keyword>
<reference evidence="1 3" key="1">
    <citation type="submission" date="2018-06" db="EMBL/GenBank/DDBJ databases">
        <authorList>
            <consortium name="Pathogen Informatics"/>
            <person name="Doyle S."/>
        </authorList>
    </citation>
    <scope>NUCLEOTIDE SEQUENCE [LARGE SCALE GENOMIC DNA]</scope>
    <source>
        <strain evidence="1 3">NCTC13160</strain>
    </source>
</reference>